<organism evidence="2">
    <name type="scientific">marine sediment metagenome</name>
    <dbReference type="NCBI Taxonomy" id="412755"/>
    <lineage>
        <taxon>unclassified sequences</taxon>
        <taxon>metagenomes</taxon>
        <taxon>ecological metagenomes</taxon>
    </lineage>
</organism>
<gene>
    <name evidence="2" type="ORF">S01H4_30293</name>
</gene>
<accession>X1BRS7</accession>
<keyword evidence="1" id="KW-0819">tRNA processing</keyword>
<proteinExistence type="predicted"/>
<dbReference type="SUPFAM" id="SSF89550">
    <property type="entry name" value="PHP domain-like"/>
    <property type="match status" value="1"/>
</dbReference>
<dbReference type="Pfam" id="PF01876">
    <property type="entry name" value="RNase_P_p30"/>
    <property type="match status" value="1"/>
</dbReference>
<evidence type="ECO:0000313" key="2">
    <source>
        <dbReference type="EMBL" id="GAG86878.1"/>
    </source>
</evidence>
<name>X1BRS7_9ZZZZ</name>
<evidence type="ECO:0000256" key="1">
    <source>
        <dbReference type="ARBA" id="ARBA00022694"/>
    </source>
</evidence>
<protein>
    <submittedName>
        <fullName evidence="2">Uncharacterized protein</fullName>
    </submittedName>
</protein>
<dbReference type="Gene3D" id="3.20.20.140">
    <property type="entry name" value="Metal-dependent hydrolases"/>
    <property type="match status" value="1"/>
</dbReference>
<comment type="caution">
    <text evidence="2">The sequence shown here is derived from an EMBL/GenBank/DDBJ whole genome shotgun (WGS) entry which is preliminary data.</text>
</comment>
<sequence length="224" mass="25836">MTYFESRIPIKIDDFDEIEKKIDICKNLGIKNIILEPKNGIEIIPSDFRKRVQNESNVNIFFRINLKINKIEVFRAKIKNYSNFTDILSIESLNKEVQLQSAKDSRVDIISFSDPEIIKTITPGVISLTKQNNSFIEFSLAPIMVRNKVVQSKNFRNLFKFMQLAFKLKANCIISGNFTNSFDFRHPRALVSVCNSLLGISMNLAKEAYISNPKILVEKTRNHK</sequence>
<feature type="non-terminal residue" evidence="2">
    <location>
        <position position="224"/>
    </location>
</feature>
<dbReference type="AlphaFoldDB" id="X1BRS7"/>
<dbReference type="GO" id="GO:0008033">
    <property type="term" value="P:tRNA processing"/>
    <property type="evidence" value="ECO:0007669"/>
    <property type="project" value="UniProtKB-KW"/>
</dbReference>
<dbReference type="EMBL" id="BART01015622">
    <property type="protein sequence ID" value="GAG86878.1"/>
    <property type="molecule type" value="Genomic_DNA"/>
</dbReference>
<dbReference type="InterPro" id="IPR002738">
    <property type="entry name" value="RNase_P_p30"/>
</dbReference>
<dbReference type="InterPro" id="IPR016195">
    <property type="entry name" value="Pol/histidinol_Pase-like"/>
</dbReference>
<reference evidence="2" key="1">
    <citation type="journal article" date="2014" name="Front. Microbiol.">
        <title>High frequency of phylogenetically diverse reductive dehalogenase-homologous genes in deep subseafloor sedimentary metagenomes.</title>
        <authorList>
            <person name="Kawai M."/>
            <person name="Futagami T."/>
            <person name="Toyoda A."/>
            <person name="Takaki Y."/>
            <person name="Nishi S."/>
            <person name="Hori S."/>
            <person name="Arai W."/>
            <person name="Tsubouchi T."/>
            <person name="Morono Y."/>
            <person name="Uchiyama I."/>
            <person name="Ito T."/>
            <person name="Fujiyama A."/>
            <person name="Inagaki F."/>
            <person name="Takami H."/>
        </authorList>
    </citation>
    <scope>NUCLEOTIDE SEQUENCE</scope>
    <source>
        <strain evidence="2">Expedition CK06-06</strain>
    </source>
</reference>